<dbReference type="Pfam" id="PF12146">
    <property type="entry name" value="Hydrolase_4"/>
    <property type="match status" value="1"/>
</dbReference>
<dbReference type="FunCoup" id="B8C885">
    <property type="interactions" value="1"/>
</dbReference>
<name>B8C885_THAPS</name>
<reference evidence="2 3" key="1">
    <citation type="journal article" date="2004" name="Science">
        <title>The genome of the diatom Thalassiosira pseudonana: ecology, evolution, and metabolism.</title>
        <authorList>
            <person name="Armbrust E.V."/>
            <person name="Berges J.A."/>
            <person name="Bowler C."/>
            <person name="Green B.R."/>
            <person name="Martinez D."/>
            <person name="Putnam N.H."/>
            <person name="Zhou S."/>
            <person name="Allen A.E."/>
            <person name="Apt K.E."/>
            <person name="Bechner M."/>
            <person name="Brzezinski M.A."/>
            <person name="Chaal B.K."/>
            <person name="Chiovitti A."/>
            <person name="Davis A.K."/>
            <person name="Demarest M.S."/>
            <person name="Detter J.C."/>
            <person name="Glavina T."/>
            <person name="Goodstein D."/>
            <person name="Hadi M.Z."/>
            <person name="Hellsten U."/>
            <person name="Hildebrand M."/>
            <person name="Jenkins B.D."/>
            <person name="Jurka J."/>
            <person name="Kapitonov V.V."/>
            <person name="Kroger N."/>
            <person name="Lau W.W."/>
            <person name="Lane T.W."/>
            <person name="Larimer F.W."/>
            <person name="Lippmeier J.C."/>
            <person name="Lucas S."/>
            <person name="Medina M."/>
            <person name="Montsant A."/>
            <person name="Obornik M."/>
            <person name="Parker M.S."/>
            <person name="Palenik B."/>
            <person name="Pazour G.J."/>
            <person name="Richardson P.M."/>
            <person name="Rynearson T.A."/>
            <person name="Saito M.A."/>
            <person name="Schwartz D.C."/>
            <person name="Thamatrakoln K."/>
            <person name="Valentin K."/>
            <person name="Vardi A."/>
            <person name="Wilkerson F.P."/>
            <person name="Rokhsar D.S."/>
        </authorList>
    </citation>
    <scope>NUCLEOTIDE SEQUENCE [LARGE SCALE GENOMIC DNA]</scope>
    <source>
        <strain evidence="2 3">CCMP1335</strain>
    </source>
</reference>
<proteinExistence type="predicted"/>
<dbReference type="PRINTS" id="PR00111">
    <property type="entry name" value="ABHYDROLASE"/>
</dbReference>
<feature type="non-terminal residue" evidence="2">
    <location>
        <position position="283"/>
    </location>
</feature>
<evidence type="ECO:0000313" key="3">
    <source>
        <dbReference type="Proteomes" id="UP000001449"/>
    </source>
</evidence>
<dbReference type="InParanoid" id="B8C885"/>
<keyword evidence="3" id="KW-1185">Reference proteome</keyword>
<feature type="domain" description="Serine aminopeptidase S33" evidence="1">
    <location>
        <begin position="20"/>
        <end position="263"/>
    </location>
</feature>
<dbReference type="InterPro" id="IPR051044">
    <property type="entry name" value="MAG_DAG_Lipase"/>
</dbReference>
<evidence type="ECO:0000259" key="1">
    <source>
        <dbReference type="Pfam" id="PF12146"/>
    </source>
</evidence>
<gene>
    <name evidence="2" type="ORF">THAPSDRAFT_263538</name>
</gene>
<dbReference type="Gene3D" id="3.40.50.1820">
    <property type="entry name" value="alpha/beta hydrolase"/>
    <property type="match status" value="1"/>
</dbReference>
<dbReference type="GeneID" id="7448061"/>
<dbReference type="ESTHER" id="thaps-b8c885">
    <property type="family name" value="Monoglyceridelipase_lysophospholip"/>
</dbReference>
<dbReference type="HOGENOM" id="CLU_026209_0_2_1"/>
<dbReference type="RefSeq" id="XP_002292267.1">
    <property type="nucleotide sequence ID" value="XM_002292231.1"/>
</dbReference>
<dbReference type="GO" id="GO:0016020">
    <property type="term" value="C:membrane"/>
    <property type="evidence" value="ECO:0000318"/>
    <property type="project" value="GO_Central"/>
</dbReference>
<accession>B8C885</accession>
<dbReference type="GO" id="GO:0016298">
    <property type="term" value="F:lipase activity"/>
    <property type="evidence" value="ECO:0000318"/>
    <property type="project" value="GO_Central"/>
</dbReference>
<dbReference type="SUPFAM" id="SSF53474">
    <property type="entry name" value="alpha/beta-Hydrolases"/>
    <property type="match status" value="1"/>
</dbReference>
<dbReference type="PaxDb" id="35128-Thaps263538"/>
<dbReference type="PANTHER" id="PTHR11614">
    <property type="entry name" value="PHOSPHOLIPASE-RELATED"/>
    <property type="match status" value="1"/>
</dbReference>
<dbReference type="Proteomes" id="UP000001449">
    <property type="component" value="Chromosome 9"/>
</dbReference>
<organism evidence="2 3">
    <name type="scientific">Thalassiosira pseudonana</name>
    <name type="common">Marine diatom</name>
    <name type="synonym">Cyclotella nana</name>
    <dbReference type="NCBI Taxonomy" id="35128"/>
    <lineage>
        <taxon>Eukaryota</taxon>
        <taxon>Sar</taxon>
        <taxon>Stramenopiles</taxon>
        <taxon>Ochrophyta</taxon>
        <taxon>Bacillariophyta</taxon>
        <taxon>Coscinodiscophyceae</taxon>
        <taxon>Thalassiosirophycidae</taxon>
        <taxon>Thalassiosirales</taxon>
        <taxon>Thalassiosiraceae</taxon>
        <taxon>Thalassiosira</taxon>
    </lineage>
</organism>
<dbReference type="AlphaFoldDB" id="B8C885"/>
<dbReference type="eggNOG" id="KOG1455">
    <property type="taxonomic scope" value="Eukaryota"/>
</dbReference>
<dbReference type="EMBL" id="CM000645">
    <property type="protein sequence ID" value="EED90242.1"/>
    <property type="molecule type" value="Genomic_DNA"/>
</dbReference>
<dbReference type="FunFam" id="3.40.50.1820:FF:000921">
    <property type="entry name" value="Predicted protein"/>
    <property type="match status" value="1"/>
</dbReference>
<dbReference type="KEGG" id="tps:THAPSDRAFT_263538"/>
<dbReference type="InterPro" id="IPR029058">
    <property type="entry name" value="AB_hydrolase_fold"/>
</dbReference>
<dbReference type="STRING" id="35128.B8C885"/>
<evidence type="ECO:0000313" key="2">
    <source>
        <dbReference type="EMBL" id="EED90242.1"/>
    </source>
</evidence>
<dbReference type="InterPro" id="IPR000073">
    <property type="entry name" value="AB_hydrolase_1"/>
</dbReference>
<reference evidence="2 3" key="2">
    <citation type="journal article" date="2008" name="Nature">
        <title>The Phaeodactylum genome reveals the evolutionary history of diatom genomes.</title>
        <authorList>
            <person name="Bowler C."/>
            <person name="Allen A.E."/>
            <person name="Badger J.H."/>
            <person name="Grimwood J."/>
            <person name="Jabbari K."/>
            <person name="Kuo A."/>
            <person name="Maheswari U."/>
            <person name="Martens C."/>
            <person name="Maumus F."/>
            <person name="Otillar R.P."/>
            <person name="Rayko E."/>
            <person name="Salamov A."/>
            <person name="Vandepoele K."/>
            <person name="Beszteri B."/>
            <person name="Gruber A."/>
            <person name="Heijde M."/>
            <person name="Katinka M."/>
            <person name="Mock T."/>
            <person name="Valentin K."/>
            <person name="Verret F."/>
            <person name="Berges J.A."/>
            <person name="Brownlee C."/>
            <person name="Cadoret J.P."/>
            <person name="Chiovitti A."/>
            <person name="Choi C.J."/>
            <person name="Coesel S."/>
            <person name="De Martino A."/>
            <person name="Detter J.C."/>
            <person name="Durkin C."/>
            <person name="Falciatore A."/>
            <person name="Fournet J."/>
            <person name="Haruta M."/>
            <person name="Huysman M.J."/>
            <person name="Jenkins B.D."/>
            <person name="Jiroutova K."/>
            <person name="Jorgensen R.E."/>
            <person name="Joubert Y."/>
            <person name="Kaplan A."/>
            <person name="Kroger N."/>
            <person name="Kroth P.G."/>
            <person name="La Roche J."/>
            <person name="Lindquist E."/>
            <person name="Lommer M."/>
            <person name="Martin-Jezequel V."/>
            <person name="Lopez P.J."/>
            <person name="Lucas S."/>
            <person name="Mangogna M."/>
            <person name="McGinnis K."/>
            <person name="Medlin L.K."/>
            <person name="Montsant A."/>
            <person name="Oudot-Le Secq M.P."/>
            <person name="Napoli C."/>
            <person name="Obornik M."/>
            <person name="Parker M.S."/>
            <person name="Petit J.L."/>
            <person name="Porcel B.M."/>
            <person name="Poulsen N."/>
            <person name="Robison M."/>
            <person name="Rychlewski L."/>
            <person name="Rynearson T.A."/>
            <person name="Schmutz J."/>
            <person name="Shapiro H."/>
            <person name="Siaut M."/>
            <person name="Stanley M."/>
            <person name="Sussman M.R."/>
            <person name="Taylor A.R."/>
            <person name="Vardi A."/>
            <person name="von Dassow P."/>
            <person name="Vyverman W."/>
            <person name="Willis A."/>
            <person name="Wyrwicz L.S."/>
            <person name="Rokhsar D.S."/>
            <person name="Weissenbach J."/>
            <person name="Armbrust E.V."/>
            <person name="Green B.R."/>
            <person name="Van de Peer Y."/>
            <person name="Grigoriev I.V."/>
        </authorList>
    </citation>
    <scope>NUCLEOTIDE SEQUENCE [LARGE SCALE GENOMIC DNA]</scope>
    <source>
        <strain evidence="2 3">CCMP1335</strain>
    </source>
</reference>
<dbReference type="InterPro" id="IPR022742">
    <property type="entry name" value="Hydrolase_4"/>
</dbReference>
<sequence length="283" mass="30245">MTCTLHKWSPPNDDDDNGTKVRGVAVIYHGLGAHSLYPTVKYAASLLAENGFIVYGLDLPGHGSSEGLRGLLSGINDLIEDGVAVAKHAKLDAAIYNGVLPMYLVGSSMGGAIALAVAKRLEAEAEKVAGVVMLAPMLSLKVSSLERMALSLLSFIAPTAALIPSSATSPEKQYRDPERRAECEADSLTYKGNLRVSAALTCIDLAVQISNSFQDVKVPFLCMMAEEDVVVDNSKVKDLMEESASEDKTLKSYAALHGLLCEPAPLLGIIEDDLIQWLVQRCP</sequence>
<dbReference type="OMA" id="FGDMLEW"/>
<protein>
    <recommendedName>
        <fullName evidence="1">Serine aminopeptidase S33 domain-containing protein</fullName>
    </recommendedName>
</protein>